<dbReference type="InterPro" id="IPR013783">
    <property type="entry name" value="Ig-like_fold"/>
</dbReference>
<evidence type="ECO:0000313" key="2">
    <source>
        <dbReference type="Proteomes" id="UP000633219"/>
    </source>
</evidence>
<name>A0A936YQX3_9HYPH</name>
<dbReference type="Proteomes" id="UP000633219">
    <property type="component" value="Unassembled WGS sequence"/>
</dbReference>
<dbReference type="AlphaFoldDB" id="A0A936YQX3"/>
<organism evidence="1 2">
    <name type="scientific">Rhizobium setariae</name>
    <dbReference type="NCBI Taxonomy" id="2801340"/>
    <lineage>
        <taxon>Bacteria</taxon>
        <taxon>Pseudomonadati</taxon>
        <taxon>Pseudomonadota</taxon>
        <taxon>Alphaproteobacteria</taxon>
        <taxon>Hyphomicrobiales</taxon>
        <taxon>Rhizobiaceae</taxon>
        <taxon>Rhizobium/Agrobacterium group</taxon>
        <taxon>Rhizobium</taxon>
    </lineage>
</organism>
<sequence>MVLISKVQKAWPTVIVATARPKAIVISNLVVTDSDLDFVRLYRYPTATDATNHTNFTILGPIYEQKYRDEEALADETNYWYRATYFDIYGNESARSAAKNETNKRIVTADIAPAAVGTSNLASNAVFPINFNPRDTSCILRDSEMETPSMWALYKRPASGAYIDVGTLTLNHQLNPSSDGIGYSKYRFYLTTTGILTAGKWEEFGIDSDANNVVEPGRDYYFSVVVRPQSTTSTAFAILTVNLYVLWYGLDASGNLVYLSNSTTTSVSSGGSLSTMSIKATNGAPANATRCAIRVTVEATAIAAHTAPLNLYVSSPIIKQAVDKWLIADASVTGAKMALNAIGSENIINNTIVAGDIAANAIGASELQNDLFKRGHAYAAANFGSFGTGGPAVQNINVTHGAGANSVILLGQVRNTSGASKVWNVTIVNGAGTVMAQTGNVTVPDGGLITLFGIEGSPTGTSTNYYLNVTSTTAGNDCGNRRLLGFTLW</sequence>
<protein>
    <submittedName>
        <fullName evidence="1">Uncharacterized protein</fullName>
    </submittedName>
</protein>
<accession>A0A936YQX3</accession>
<proteinExistence type="predicted"/>
<dbReference type="EMBL" id="JAEQNC010000010">
    <property type="protein sequence ID" value="MBL0374043.1"/>
    <property type="molecule type" value="Genomic_DNA"/>
</dbReference>
<evidence type="ECO:0000313" key="1">
    <source>
        <dbReference type="EMBL" id="MBL0374043.1"/>
    </source>
</evidence>
<gene>
    <name evidence="1" type="ORF">JJB09_18640</name>
</gene>
<dbReference type="Gene3D" id="2.60.40.10">
    <property type="entry name" value="Immunoglobulins"/>
    <property type="match status" value="1"/>
</dbReference>
<comment type="caution">
    <text evidence="1">The sequence shown here is derived from an EMBL/GenBank/DDBJ whole genome shotgun (WGS) entry which is preliminary data.</text>
</comment>
<reference evidence="1" key="1">
    <citation type="submission" date="2021-01" db="EMBL/GenBank/DDBJ databases">
        <title>Rhizobium sp. strain KVB221 16S ribosomal RNA gene Genome sequencing and assembly.</title>
        <authorList>
            <person name="Kang M."/>
        </authorList>
    </citation>
    <scope>NUCLEOTIDE SEQUENCE</scope>
    <source>
        <strain evidence="1">KVB221</strain>
    </source>
</reference>
<dbReference type="RefSeq" id="WP_201661597.1">
    <property type="nucleotide sequence ID" value="NZ_JAEQNC010000010.1"/>
</dbReference>
<keyword evidence="2" id="KW-1185">Reference proteome</keyword>